<dbReference type="EMBL" id="CP001802">
    <property type="protein sequence ID" value="ACY20193.1"/>
    <property type="molecule type" value="Genomic_DNA"/>
</dbReference>
<evidence type="ECO:0000259" key="1">
    <source>
        <dbReference type="Pfam" id="PF17754"/>
    </source>
</evidence>
<feature type="domain" description="MftR C-terminal" evidence="1">
    <location>
        <begin position="37"/>
        <end position="144"/>
    </location>
</feature>
<organism evidence="2 3">
    <name type="scientific">Gordonia bronchialis (strain ATCC 25592 / DSM 43247 / BCRC 13721 / JCM 3198 / KCTC 3076 / NBRC 16047 / NCTC 10667)</name>
    <name type="common">Rhodococcus bronchialis</name>
    <dbReference type="NCBI Taxonomy" id="526226"/>
    <lineage>
        <taxon>Bacteria</taxon>
        <taxon>Bacillati</taxon>
        <taxon>Actinomycetota</taxon>
        <taxon>Actinomycetes</taxon>
        <taxon>Mycobacteriales</taxon>
        <taxon>Gordoniaceae</taxon>
        <taxon>Gordonia</taxon>
    </lineage>
</organism>
<dbReference type="AlphaFoldDB" id="D0L3J4"/>
<name>D0L3J4_GORB4</name>
<dbReference type="eggNOG" id="COG1309">
    <property type="taxonomic scope" value="Bacteria"/>
</dbReference>
<dbReference type="STRING" id="526226.Gbro_0880"/>
<dbReference type="Gene3D" id="1.10.357.10">
    <property type="entry name" value="Tetracycline Repressor, domain 2"/>
    <property type="match status" value="1"/>
</dbReference>
<dbReference type="KEGG" id="gbr:Gbro_0880"/>
<keyword evidence="3" id="KW-1185">Reference proteome</keyword>
<evidence type="ECO:0000313" key="3">
    <source>
        <dbReference type="Proteomes" id="UP000001219"/>
    </source>
</evidence>
<accession>D0L3J4</accession>
<protein>
    <recommendedName>
        <fullName evidence="1">MftR C-terminal domain-containing protein</fullName>
    </recommendedName>
</protein>
<dbReference type="Proteomes" id="UP000001219">
    <property type="component" value="Chromosome"/>
</dbReference>
<sequence length="159" mass="17509">MVNAGYRRPPASMVWVESAAELARFRRLLTEADPADDPAKVVAAAFISSIDHGRDKDEWARHRAELILHAPAVQAQANNVYRQWRSAVAHFVAHRRGEGPDAPYPVAVSHAVLAASAAGHEIWLADPTADLVSCLRKMFAMMMPTDDAQVAMKRISSRE</sequence>
<reference evidence="2 3" key="2">
    <citation type="journal article" date="2010" name="Stand. Genomic Sci.">
        <title>Complete genome sequence of Gordonia bronchialis type strain (3410).</title>
        <authorList>
            <person name="Ivanova N."/>
            <person name="Sikorski J."/>
            <person name="Jando M."/>
            <person name="Lapidus A."/>
            <person name="Nolan M."/>
            <person name="Lucas S."/>
            <person name="Del Rio T.G."/>
            <person name="Tice H."/>
            <person name="Copeland A."/>
            <person name="Cheng J.F."/>
            <person name="Chen F."/>
            <person name="Bruce D."/>
            <person name="Goodwin L."/>
            <person name="Pitluck S."/>
            <person name="Mavromatis K."/>
            <person name="Ovchinnikova G."/>
            <person name="Pati A."/>
            <person name="Chen A."/>
            <person name="Palaniappan K."/>
            <person name="Land M."/>
            <person name="Hauser L."/>
            <person name="Chang Y.J."/>
            <person name="Jeffries C.D."/>
            <person name="Chain P."/>
            <person name="Saunders E."/>
            <person name="Han C."/>
            <person name="Detter J.C."/>
            <person name="Brettin T."/>
            <person name="Rohde M."/>
            <person name="Goker M."/>
            <person name="Bristow J."/>
            <person name="Eisen J.A."/>
            <person name="Markowitz V."/>
            <person name="Hugenholtz P."/>
            <person name="Klenk H.P."/>
            <person name="Kyrpides N.C."/>
        </authorList>
    </citation>
    <scope>NUCLEOTIDE SEQUENCE [LARGE SCALE GENOMIC DNA]</scope>
    <source>
        <strain evidence="3">ATCC 25592 / DSM 43247 / BCRC 13721 / JCM 3198 / KCTC 3076 / NBRC 16047 / NCTC 10667</strain>
    </source>
</reference>
<evidence type="ECO:0000313" key="2">
    <source>
        <dbReference type="EMBL" id="ACY20193.1"/>
    </source>
</evidence>
<proteinExistence type="predicted"/>
<reference evidence="3" key="1">
    <citation type="submission" date="2009-10" db="EMBL/GenBank/DDBJ databases">
        <title>The complete chromosome of Gordonia bronchialis DSM 43247.</title>
        <authorList>
            <consortium name="US DOE Joint Genome Institute (JGI-PGF)"/>
            <person name="Lucas S."/>
            <person name="Copeland A."/>
            <person name="Lapidus A."/>
            <person name="Glavina del Rio T."/>
            <person name="Dalin E."/>
            <person name="Tice H."/>
            <person name="Bruce D."/>
            <person name="Goodwin L."/>
            <person name="Pitluck S."/>
            <person name="Kyrpides N."/>
            <person name="Mavromatis K."/>
            <person name="Ivanova N."/>
            <person name="Ovchinnikova G."/>
            <person name="Saunders E."/>
            <person name="Brettin T."/>
            <person name="Detter J.C."/>
            <person name="Han C."/>
            <person name="Larimer F."/>
            <person name="Land M."/>
            <person name="Hauser L."/>
            <person name="Markowitz V."/>
            <person name="Cheng J.-F."/>
            <person name="Hugenholtz P."/>
            <person name="Woyke T."/>
            <person name="Wu D."/>
            <person name="Jando M."/>
            <person name="Schneider S."/>
            <person name="Goeker M."/>
            <person name="Klenk H.-P."/>
            <person name="Eisen J.A."/>
        </authorList>
    </citation>
    <scope>NUCLEOTIDE SEQUENCE [LARGE SCALE GENOMIC DNA]</scope>
    <source>
        <strain evidence="3">ATCC 25592 / DSM 43247 / BCRC 13721 / JCM 3198 / KCTC 3076 / NBRC 16047 / NCTC 10667</strain>
    </source>
</reference>
<gene>
    <name evidence="2" type="ordered locus">Gbro_0880</name>
</gene>
<dbReference type="Pfam" id="PF17754">
    <property type="entry name" value="TetR_C_14"/>
    <property type="match status" value="1"/>
</dbReference>
<dbReference type="HOGENOM" id="CLU_1658340_0_0_11"/>
<dbReference type="InterPro" id="IPR041347">
    <property type="entry name" value="MftR_C"/>
</dbReference>